<dbReference type="InterPro" id="IPR006464">
    <property type="entry name" value="AcTrfase_RimI/Ard1"/>
</dbReference>
<evidence type="ECO:0000259" key="4">
    <source>
        <dbReference type="PROSITE" id="PS51186"/>
    </source>
</evidence>
<dbReference type="InterPro" id="IPR016181">
    <property type="entry name" value="Acyl_CoA_acyltransferase"/>
</dbReference>
<keyword evidence="3" id="KW-0963">Cytoplasm</keyword>
<dbReference type="GO" id="GO:0005840">
    <property type="term" value="C:ribosome"/>
    <property type="evidence" value="ECO:0007669"/>
    <property type="project" value="UniProtKB-KW"/>
</dbReference>
<dbReference type="Proteomes" id="UP000886796">
    <property type="component" value="Unassembled WGS sequence"/>
</dbReference>
<keyword evidence="1" id="KW-0808">Transferase</keyword>
<keyword evidence="5" id="KW-0687">Ribonucleoprotein</keyword>
<sequence length="144" mass="16310">MRIVKMQSEHVASVAEMERQCFSDPWSEKSVASELHNPLSLWLIAEVDGVVAGYVGSQTVLDSADMMNLAVSPSFRRQGIGERLVNCLTEALKEKGVKTLLLEVRISNEPAKELYQKLGFEMVGKRPRYYEKPREDALILRKEL</sequence>
<dbReference type="InterPro" id="IPR000182">
    <property type="entry name" value="GNAT_dom"/>
</dbReference>
<dbReference type="GO" id="GO:0008999">
    <property type="term" value="F:protein-N-terminal-alanine acetyltransferase activity"/>
    <property type="evidence" value="ECO:0007669"/>
    <property type="project" value="UniProtKB-EC"/>
</dbReference>
<dbReference type="InterPro" id="IPR050832">
    <property type="entry name" value="Bact_Acetyltransf"/>
</dbReference>
<reference evidence="5" key="2">
    <citation type="journal article" date="2021" name="PeerJ">
        <title>Extensive microbial diversity within the chicken gut microbiome revealed by metagenomics and culture.</title>
        <authorList>
            <person name="Gilroy R."/>
            <person name="Ravi A."/>
            <person name="Getino M."/>
            <person name="Pursley I."/>
            <person name="Horton D.L."/>
            <person name="Alikhan N.F."/>
            <person name="Baker D."/>
            <person name="Gharbi K."/>
            <person name="Hall N."/>
            <person name="Watson M."/>
            <person name="Adriaenssens E.M."/>
            <person name="Foster-Nyarko E."/>
            <person name="Jarju S."/>
            <person name="Secka A."/>
            <person name="Antonio M."/>
            <person name="Oren A."/>
            <person name="Chaudhuri R.R."/>
            <person name="La Ragione R."/>
            <person name="Hildebrand F."/>
            <person name="Pallen M.J."/>
        </authorList>
    </citation>
    <scope>NUCLEOTIDE SEQUENCE</scope>
    <source>
        <strain evidence="5">13361</strain>
    </source>
</reference>
<feature type="domain" description="N-acetyltransferase" evidence="4">
    <location>
        <begin position="1"/>
        <end position="144"/>
    </location>
</feature>
<comment type="catalytic activity">
    <reaction evidence="3">
        <text>N-terminal L-alanyl-[ribosomal protein bS18] + acetyl-CoA = N-terminal N(alpha)-acetyl-L-alanyl-[ribosomal protein bS18] + CoA + H(+)</text>
        <dbReference type="Rhea" id="RHEA:43756"/>
        <dbReference type="Rhea" id="RHEA-COMP:10676"/>
        <dbReference type="Rhea" id="RHEA-COMP:10677"/>
        <dbReference type="ChEBI" id="CHEBI:15378"/>
        <dbReference type="ChEBI" id="CHEBI:57287"/>
        <dbReference type="ChEBI" id="CHEBI:57288"/>
        <dbReference type="ChEBI" id="CHEBI:64718"/>
        <dbReference type="ChEBI" id="CHEBI:83683"/>
        <dbReference type="EC" id="2.3.1.266"/>
    </reaction>
</comment>
<proteinExistence type="inferred from homology"/>
<evidence type="ECO:0000313" key="5">
    <source>
        <dbReference type="EMBL" id="HIQ68244.1"/>
    </source>
</evidence>
<gene>
    <name evidence="5" type="primary">rimI</name>
    <name evidence="5" type="ORF">IAB74_07035</name>
</gene>
<comment type="subcellular location">
    <subcellularLocation>
        <location evidence="3">Cytoplasm</location>
    </subcellularLocation>
</comment>
<dbReference type="PROSITE" id="PS51186">
    <property type="entry name" value="GNAT"/>
    <property type="match status" value="1"/>
</dbReference>
<dbReference type="SUPFAM" id="SSF55729">
    <property type="entry name" value="Acyl-CoA N-acyltransferases (Nat)"/>
    <property type="match status" value="1"/>
</dbReference>
<comment type="function">
    <text evidence="3">Acetylates the N-terminal alanine of ribosomal protein bS18.</text>
</comment>
<evidence type="ECO:0000256" key="2">
    <source>
        <dbReference type="ARBA" id="ARBA00023315"/>
    </source>
</evidence>
<comment type="similarity">
    <text evidence="3">Belongs to the acetyltransferase family. RimI subfamily.</text>
</comment>
<organism evidence="5 6">
    <name type="scientific">Candidatus Faecousia excrementigallinarum</name>
    <dbReference type="NCBI Taxonomy" id="2840806"/>
    <lineage>
        <taxon>Bacteria</taxon>
        <taxon>Bacillati</taxon>
        <taxon>Bacillota</taxon>
        <taxon>Clostridia</taxon>
        <taxon>Eubacteriales</taxon>
        <taxon>Oscillospiraceae</taxon>
        <taxon>Faecousia</taxon>
    </lineage>
</organism>
<evidence type="ECO:0000256" key="1">
    <source>
        <dbReference type="ARBA" id="ARBA00022679"/>
    </source>
</evidence>
<comment type="caution">
    <text evidence="5">The sequence shown here is derived from an EMBL/GenBank/DDBJ whole genome shotgun (WGS) entry which is preliminary data.</text>
</comment>
<name>A0A9D0Z3E9_9FIRM</name>
<evidence type="ECO:0000256" key="3">
    <source>
        <dbReference type="RuleBase" id="RU363094"/>
    </source>
</evidence>
<dbReference type="Gene3D" id="3.40.630.30">
    <property type="match status" value="1"/>
</dbReference>
<dbReference type="GO" id="GO:0005737">
    <property type="term" value="C:cytoplasm"/>
    <property type="evidence" value="ECO:0007669"/>
    <property type="project" value="UniProtKB-SubCell"/>
</dbReference>
<dbReference type="Pfam" id="PF00583">
    <property type="entry name" value="Acetyltransf_1"/>
    <property type="match status" value="1"/>
</dbReference>
<accession>A0A9D0Z3E9</accession>
<protein>
    <recommendedName>
        <fullName evidence="3">[Ribosomal protein bS18]-alanine N-acetyltransferase</fullName>
        <ecNumber evidence="3">2.3.1.266</ecNumber>
    </recommendedName>
</protein>
<dbReference type="CDD" id="cd04301">
    <property type="entry name" value="NAT_SF"/>
    <property type="match status" value="1"/>
</dbReference>
<dbReference type="EMBL" id="DVFK01000096">
    <property type="protein sequence ID" value="HIQ68244.1"/>
    <property type="molecule type" value="Genomic_DNA"/>
</dbReference>
<reference evidence="5" key="1">
    <citation type="submission" date="2020-10" db="EMBL/GenBank/DDBJ databases">
        <authorList>
            <person name="Gilroy R."/>
        </authorList>
    </citation>
    <scope>NUCLEOTIDE SEQUENCE</scope>
    <source>
        <strain evidence="5">13361</strain>
    </source>
</reference>
<dbReference type="EC" id="2.3.1.266" evidence="3"/>
<dbReference type="PANTHER" id="PTHR43877">
    <property type="entry name" value="AMINOALKYLPHOSPHONATE N-ACETYLTRANSFERASE-RELATED-RELATED"/>
    <property type="match status" value="1"/>
</dbReference>
<keyword evidence="5" id="KW-0689">Ribosomal protein</keyword>
<dbReference type="NCBIfam" id="TIGR01575">
    <property type="entry name" value="rimI"/>
    <property type="match status" value="1"/>
</dbReference>
<dbReference type="AlphaFoldDB" id="A0A9D0Z3E9"/>
<keyword evidence="2" id="KW-0012">Acyltransferase</keyword>
<evidence type="ECO:0000313" key="6">
    <source>
        <dbReference type="Proteomes" id="UP000886796"/>
    </source>
</evidence>